<feature type="active site" description="Proton acceptor" evidence="10">
    <location>
        <position position="72"/>
    </location>
</feature>
<comment type="cofactor">
    <cofactor evidence="10">
        <name>Mg(2+)</name>
        <dbReference type="ChEBI" id="CHEBI:18420"/>
    </cofactor>
    <text evidence="10">Binds 1 Mg(2+) ion per subunit.</text>
</comment>
<dbReference type="InterPro" id="IPR020922">
    <property type="entry name" value="dITP/XTP_pyrophosphatase"/>
</dbReference>
<sequence>MSNKQKIVLASGNKGKLREFSELFAPLAIEIIPQGELGVSDADETGLSFIENAILKARHAAALTGLPALADDSGLAVHGLNGEPGIYSARYAGTDKSDTANIDKVLQQLKARGIENSAASFICVLALVRHASDPTPIISQGEWRGTILPEPRGQGGFGYDPIFWVAAEGLSAAELPAERKREISHRGKALQQLLPQLAQLYR</sequence>
<dbReference type="OrthoDB" id="9807456at2"/>
<keyword evidence="13" id="KW-1185">Reference proteome</keyword>
<evidence type="ECO:0000256" key="11">
    <source>
        <dbReference type="RuleBase" id="RU003781"/>
    </source>
</evidence>
<keyword evidence="3 10" id="KW-0479">Metal-binding</keyword>
<dbReference type="GO" id="GO:0036220">
    <property type="term" value="F:ITP diphosphatase activity"/>
    <property type="evidence" value="ECO:0007669"/>
    <property type="project" value="UniProtKB-UniRule"/>
</dbReference>
<comment type="similarity">
    <text evidence="1 10 11">Belongs to the HAM1 NTPase family.</text>
</comment>
<feature type="binding site" evidence="10">
    <location>
        <begin position="11"/>
        <end position="16"/>
    </location>
    <ligand>
        <name>substrate</name>
    </ligand>
</feature>
<evidence type="ECO:0000256" key="8">
    <source>
        <dbReference type="ARBA" id="ARBA00051875"/>
    </source>
</evidence>
<evidence type="ECO:0000313" key="13">
    <source>
        <dbReference type="Proteomes" id="UP000288279"/>
    </source>
</evidence>
<dbReference type="CDD" id="cd00515">
    <property type="entry name" value="HAM1"/>
    <property type="match status" value="1"/>
</dbReference>
<keyword evidence="6 10" id="KW-0460">Magnesium</keyword>
<feature type="binding site" evidence="10">
    <location>
        <begin position="157"/>
        <end position="160"/>
    </location>
    <ligand>
        <name>substrate</name>
    </ligand>
</feature>
<comment type="catalytic activity">
    <reaction evidence="10">
        <text>ITP + H2O = IMP + diphosphate + H(+)</text>
        <dbReference type="Rhea" id="RHEA:29399"/>
        <dbReference type="ChEBI" id="CHEBI:15377"/>
        <dbReference type="ChEBI" id="CHEBI:15378"/>
        <dbReference type="ChEBI" id="CHEBI:33019"/>
        <dbReference type="ChEBI" id="CHEBI:58053"/>
        <dbReference type="ChEBI" id="CHEBI:61402"/>
        <dbReference type="EC" id="3.6.1.66"/>
    </reaction>
</comment>
<evidence type="ECO:0000256" key="4">
    <source>
        <dbReference type="ARBA" id="ARBA00022741"/>
    </source>
</evidence>
<dbReference type="EMBL" id="PIQG01000001">
    <property type="protein sequence ID" value="RUO78969.1"/>
    <property type="molecule type" value="Genomic_DNA"/>
</dbReference>
<reference evidence="12 13" key="1">
    <citation type="journal article" date="2011" name="Front. Microbiol.">
        <title>Genomic signatures of strain selection and enhancement in Bacillus atrophaeus var. globigii, a historical biowarfare simulant.</title>
        <authorList>
            <person name="Gibbons H.S."/>
            <person name="Broomall S.M."/>
            <person name="McNew L.A."/>
            <person name="Daligault H."/>
            <person name="Chapman C."/>
            <person name="Bruce D."/>
            <person name="Karavis M."/>
            <person name="Krepps M."/>
            <person name="McGregor P.A."/>
            <person name="Hong C."/>
            <person name="Park K.H."/>
            <person name="Akmal A."/>
            <person name="Feldman A."/>
            <person name="Lin J.S."/>
            <person name="Chang W.E."/>
            <person name="Higgs B.W."/>
            <person name="Demirev P."/>
            <person name="Lindquist J."/>
            <person name="Liem A."/>
            <person name="Fochler E."/>
            <person name="Read T.D."/>
            <person name="Tapia R."/>
            <person name="Johnson S."/>
            <person name="Bishop-Lilly K.A."/>
            <person name="Detter C."/>
            <person name="Han C."/>
            <person name="Sozhamannan S."/>
            <person name="Rosenzweig C.N."/>
            <person name="Skowronski E.W."/>
        </authorList>
    </citation>
    <scope>NUCLEOTIDE SEQUENCE [LARGE SCALE GENOMIC DNA]</scope>
    <source>
        <strain evidence="12 13">PIT1</strain>
    </source>
</reference>
<feature type="binding site" evidence="10">
    <location>
        <begin position="185"/>
        <end position="186"/>
    </location>
    <ligand>
        <name>substrate</name>
    </ligand>
</feature>
<dbReference type="GO" id="GO:0046872">
    <property type="term" value="F:metal ion binding"/>
    <property type="evidence" value="ECO:0007669"/>
    <property type="project" value="UniProtKB-KW"/>
</dbReference>
<feature type="binding site" evidence="10">
    <location>
        <position position="43"/>
    </location>
    <ligand>
        <name>Mg(2+)</name>
        <dbReference type="ChEBI" id="CHEBI:18420"/>
    </ligand>
</feature>
<dbReference type="NCBIfam" id="TIGR00042">
    <property type="entry name" value="RdgB/HAM1 family non-canonical purine NTP pyrophosphatase"/>
    <property type="match status" value="1"/>
</dbReference>
<dbReference type="Gene3D" id="3.90.950.10">
    <property type="match status" value="1"/>
</dbReference>
<evidence type="ECO:0000256" key="5">
    <source>
        <dbReference type="ARBA" id="ARBA00022801"/>
    </source>
</evidence>
<dbReference type="GO" id="GO:0017111">
    <property type="term" value="F:ribonucleoside triphosphate phosphatase activity"/>
    <property type="evidence" value="ECO:0007669"/>
    <property type="project" value="InterPro"/>
</dbReference>
<evidence type="ECO:0000256" key="7">
    <source>
        <dbReference type="ARBA" id="ARBA00023080"/>
    </source>
</evidence>
<dbReference type="Pfam" id="PF01725">
    <property type="entry name" value="Ham1p_like"/>
    <property type="match status" value="1"/>
</dbReference>
<feature type="binding site" evidence="10">
    <location>
        <position position="180"/>
    </location>
    <ligand>
        <name>substrate</name>
    </ligand>
</feature>
<keyword evidence="4 10" id="KW-0547">Nucleotide-binding</keyword>
<dbReference type="AlphaFoldDB" id="A0A432ZM65"/>
<comment type="catalytic activity">
    <reaction evidence="8 10">
        <text>dITP + H2O = dIMP + diphosphate + H(+)</text>
        <dbReference type="Rhea" id="RHEA:28342"/>
        <dbReference type="ChEBI" id="CHEBI:15377"/>
        <dbReference type="ChEBI" id="CHEBI:15378"/>
        <dbReference type="ChEBI" id="CHEBI:33019"/>
        <dbReference type="ChEBI" id="CHEBI:61194"/>
        <dbReference type="ChEBI" id="CHEBI:61382"/>
        <dbReference type="EC" id="3.6.1.66"/>
    </reaction>
</comment>
<dbReference type="RefSeq" id="WP_126824072.1">
    <property type="nucleotide sequence ID" value="NZ_PIQG01000001.1"/>
</dbReference>
<gene>
    <name evidence="12" type="primary">rdgB</name>
    <name evidence="12" type="ORF">CWI83_00110</name>
</gene>
<protein>
    <recommendedName>
        <fullName evidence="10">dITP/XTP pyrophosphatase</fullName>
        <ecNumber evidence="10">3.6.1.66</ecNumber>
    </recommendedName>
    <alternativeName>
        <fullName evidence="10">Non-canonical purine NTP pyrophosphatase</fullName>
    </alternativeName>
    <alternativeName>
        <fullName evidence="10">Non-standard purine NTP pyrophosphatase</fullName>
    </alternativeName>
    <alternativeName>
        <fullName evidence="10">Nucleoside-triphosphate diphosphatase</fullName>
    </alternativeName>
    <alternativeName>
        <fullName evidence="10">Nucleoside-triphosphate pyrophosphatase</fullName>
        <shortName evidence="10">NTPase</shortName>
    </alternativeName>
</protein>
<dbReference type="GO" id="GO:0005829">
    <property type="term" value="C:cytosol"/>
    <property type="evidence" value="ECO:0007669"/>
    <property type="project" value="TreeGrafter"/>
</dbReference>
<evidence type="ECO:0000256" key="9">
    <source>
        <dbReference type="ARBA" id="ARBA00052017"/>
    </source>
</evidence>
<comment type="subunit">
    <text evidence="2 10">Homodimer.</text>
</comment>
<dbReference type="HAMAP" id="MF_01405">
    <property type="entry name" value="Non_canon_purine_NTPase"/>
    <property type="match status" value="1"/>
</dbReference>
<evidence type="ECO:0000256" key="2">
    <source>
        <dbReference type="ARBA" id="ARBA00011738"/>
    </source>
</evidence>
<keyword evidence="5 10" id="KW-0378">Hydrolase</keyword>
<feature type="binding site" evidence="10">
    <location>
        <position position="73"/>
    </location>
    <ligand>
        <name>substrate</name>
    </ligand>
</feature>
<dbReference type="GO" id="GO:0009117">
    <property type="term" value="P:nucleotide metabolic process"/>
    <property type="evidence" value="ECO:0007669"/>
    <property type="project" value="UniProtKB-KW"/>
</dbReference>
<organism evidence="12 13">
    <name type="scientific">Pseudidiomarina taiwanensis</name>
    <dbReference type="NCBI Taxonomy" id="337250"/>
    <lineage>
        <taxon>Bacteria</taxon>
        <taxon>Pseudomonadati</taxon>
        <taxon>Pseudomonadota</taxon>
        <taxon>Gammaproteobacteria</taxon>
        <taxon>Alteromonadales</taxon>
        <taxon>Idiomarinaceae</taxon>
        <taxon>Pseudidiomarina</taxon>
    </lineage>
</organism>
<comment type="caution">
    <text evidence="12">The sequence shown here is derived from an EMBL/GenBank/DDBJ whole genome shotgun (WGS) entry which is preliminary data.</text>
</comment>
<dbReference type="GO" id="GO:0000166">
    <property type="term" value="F:nucleotide binding"/>
    <property type="evidence" value="ECO:0007669"/>
    <property type="project" value="UniProtKB-KW"/>
</dbReference>
<dbReference type="FunFam" id="3.90.950.10:FF:000001">
    <property type="entry name" value="dITP/XTP pyrophosphatase"/>
    <property type="match status" value="1"/>
</dbReference>
<proteinExistence type="inferred from homology"/>
<evidence type="ECO:0000256" key="6">
    <source>
        <dbReference type="ARBA" id="ARBA00022842"/>
    </source>
</evidence>
<dbReference type="Proteomes" id="UP000288279">
    <property type="component" value="Unassembled WGS sequence"/>
</dbReference>
<comment type="function">
    <text evidence="10">Pyrophosphatase that catalyzes the hydrolysis of nucleoside triphosphates to their monophosphate derivatives, with a high preference for the non-canonical purine nucleotides XTP (xanthosine triphosphate), dITP (deoxyinosine triphosphate) and ITP. Seems to function as a house-cleaning enzyme that removes non-canonical purine nucleotides from the nucleotide pool, thus preventing their incorporation into DNA/RNA and avoiding chromosomal lesions.</text>
</comment>
<dbReference type="GO" id="GO:0036222">
    <property type="term" value="F:XTP diphosphatase activity"/>
    <property type="evidence" value="ECO:0007669"/>
    <property type="project" value="UniProtKB-UniRule"/>
</dbReference>
<dbReference type="InterPro" id="IPR029001">
    <property type="entry name" value="ITPase-like_fam"/>
</dbReference>
<evidence type="ECO:0000256" key="10">
    <source>
        <dbReference type="HAMAP-Rule" id="MF_01405"/>
    </source>
</evidence>
<dbReference type="GO" id="GO:0009146">
    <property type="term" value="P:purine nucleoside triphosphate catabolic process"/>
    <property type="evidence" value="ECO:0007669"/>
    <property type="project" value="UniProtKB-UniRule"/>
</dbReference>
<comment type="catalytic activity">
    <reaction evidence="9 10">
        <text>XTP + H2O = XMP + diphosphate + H(+)</text>
        <dbReference type="Rhea" id="RHEA:28610"/>
        <dbReference type="ChEBI" id="CHEBI:15377"/>
        <dbReference type="ChEBI" id="CHEBI:15378"/>
        <dbReference type="ChEBI" id="CHEBI:33019"/>
        <dbReference type="ChEBI" id="CHEBI:57464"/>
        <dbReference type="ChEBI" id="CHEBI:61314"/>
        <dbReference type="EC" id="3.6.1.66"/>
    </reaction>
</comment>
<dbReference type="PANTHER" id="PTHR11067:SF9">
    <property type="entry name" value="INOSINE TRIPHOSPHATE PYROPHOSPHATASE"/>
    <property type="match status" value="1"/>
</dbReference>
<dbReference type="EC" id="3.6.1.66" evidence="10"/>
<dbReference type="InterPro" id="IPR002637">
    <property type="entry name" value="RdgB/HAM1"/>
</dbReference>
<evidence type="ECO:0000313" key="12">
    <source>
        <dbReference type="EMBL" id="RUO78969.1"/>
    </source>
</evidence>
<evidence type="ECO:0000256" key="3">
    <source>
        <dbReference type="ARBA" id="ARBA00022723"/>
    </source>
</evidence>
<evidence type="ECO:0000256" key="1">
    <source>
        <dbReference type="ARBA" id="ARBA00008023"/>
    </source>
</evidence>
<dbReference type="SUPFAM" id="SSF52972">
    <property type="entry name" value="ITPase-like"/>
    <property type="match status" value="1"/>
</dbReference>
<dbReference type="PANTHER" id="PTHR11067">
    <property type="entry name" value="INOSINE TRIPHOSPHATE PYROPHOSPHATASE/HAM1 PROTEIN"/>
    <property type="match status" value="1"/>
</dbReference>
<accession>A0A432ZM65</accession>
<feature type="binding site" evidence="10">
    <location>
        <position position="72"/>
    </location>
    <ligand>
        <name>Mg(2+)</name>
        <dbReference type="ChEBI" id="CHEBI:18420"/>
    </ligand>
</feature>
<dbReference type="GO" id="GO:0035870">
    <property type="term" value="F:dITP diphosphatase activity"/>
    <property type="evidence" value="ECO:0007669"/>
    <property type="project" value="UniProtKB-UniRule"/>
</dbReference>
<name>A0A432ZM65_9GAMM</name>
<keyword evidence="7 10" id="KW-0546">Nucleotide metabolism</keyword>